<reference evidence="25 26" key="1">
    <citation type="submission" date="2024-01" db="EMBL/GenBank/DDBJ databases">
        <authorList>
            <person name="Alioto T."/>
            <person name="Alioto T."/>
            <person name="Gomez Garrido J."/>
        </authorList>
    </citation>
    <scope>NUCLEOTIDE SEQUENCE [LARGE SCALE GENOMIC DNA]</scope>
</reference>
<dbReference type="PROSITE" id="PS50262">
    <property type="entry name" value="G_PROTEIN_RECEP_F1_2"/>
    <property type="match status" value="1"/>
</dbReference>
<dbReference type="GO" id="GO:0005502">
    <property type="term" value="F:11-cis retinal binding"/>
    <property type="evidence" value="ECO:0007669"/>
    <property type="project" value="UniProtKB-ARBA"/>
</dbReference>
<dbReference type="InterPro" id="IPR011993">
    <property type="entry name" value="PH-like_dom_sf"/>
</dbReference>
<protein>
    <recommendedName>
        <fullName evidence="17">Opsin-5</fullName>
    </recommendedName>
    <alternativeName>
        <fullName evidence="20">G-protein coupled receptor 136</fullName>
    </alternativeName>
    <alternativeName>
        <fullName evidence="19">G-protein coupled receptor PGR12</fullName>
    </alternativeName>
    <alternativeName>
        <fullName evidence="18">Neuropsin</fullName>
    </alternativeName>
</protein>
<feature type="transmembrane region" description="Helical" evidence="22">
    <location>
        <begin position="130"/>
        <end position="155"/>
    </location>
</feature>
<evidence type="ECO:0000256" key="3">
    <source>
        <dbReference type="ARBA" id="ARBA00022475"/>
    </source>
</evidence>
<dbReference type="Pfam" id="PF00620">
    <property type="entry name" value="RhoGAP"/>
    <property type="match status" value="1"/>
</dbReference>
<evidence type="ECO:0000256" key="19">
    <source>
        <dbReference type="ARBA" id="ARBA00078374"/>
    </source>
</evidence>
<feature type="transmembrane region" description="Helical" evidence="22">
    <location>
        <begin position="27"/>
        <end position="50"/>
    </location>
</feature>
<evidence type="ECO:0000256" key="2">
    <source>
        <dbReference type="ARBA" id="ARBA00022468"/>
    </source>
</evidence>
<dbReference type="Gene3D" id="1.10.555.10">
    <property type="entry name" value="Rho GTPase activation protein"/>
    <property type="match status" value="1"/>
</dbReference>
<dbReference type="InterPro" id="IPR047886">
    <property type="entry name" value="ARHGAP20-like_RhoGAP"/>
</dbReference>
<dbReference type="Pfam" id="PF00001">
    <property type="entry name" value="7tm_1"/>
    <property type="match status" value="1"/>
</dbReference>
<dbReference type="InterPro" id="IPR008936">
    <property type="entry name" value="Rho_GTPase_activation_prot"/>
</dbReference>
<dbReference type="GO" id="GO:0005096">
    <property type="term" value="F:GTPase activator activity"/>
    <property type="evidence" value="ECO:0007669"/>
    <property type="project" value="UniProtKB-KW"/>
</dbReference>
<dbReference type="Proteomes" id="UP001314229">
    <property type="component" value="Unassembled WGS sequence"/>
</dbReference>
<dbReference type="SUPFAM" id="SSF50729">
    <property type="entry name" value="PH domain-like"/>
    <property type="match status" value="1"/>
</dbReference>
<evidence type="ECO:0000256" key="21">
    <source>
        <dbReference type="SAM" id="MobiDB-lite"/>
    </source>
</evidence>
<dbReference type="InterPro" id="IPR017452">
    <property type="entry name" value="GPCR_Rhodpsn_7TM"/>
</dbReference>
<keyword evidence="9 22" id="KW-0472">Membrane</keyword>
<dbReference type="GO" id="GO:0005886">
    <property type="term" value="C:plasma membrane"/>
    <property type="evidence" value="ECO:0007669"/>
    <property type="project" value="UniProtKB-SubCell"/>
</dbReference>
<evidence type="ECO:0000256" key="4">
    <source>
        <dbReference type="ARBA" id="ARBA00022553"/>
    </source>
</evidence>
<evidence type="ECO:0000256" key="20">
    <source>
        <dbReference type="ARBA" id="ARBA00082077"/>
    </source>
</evidence>
<keyword evidence="7 22" id="KW-1133">Transmembrane helix</keyword>
<keyword evidence="16" id="KW-0844">Vision</keyword>
<evidence type="ECO:0000256" key="13">
    <source>
        <dbReference type="ARBA" id="ARBA00023180"/>
    </source>
</evidence>
<dbReference type="CDD" id="cd04402">
    <property type="entry name" value="RhoGAP_ARHGAP20"/>
    <property type="match status" value="1"/>
</dbReference>
<keyword evidence="2" id="KW-0343">GTPase activation</keyword>
<feature type="transmembrane region" description="Helical" evidence="22">
    <location>
        <begin position="98"/>
        <end position="118"/>
    </location>
</feature>
<evidence type="ECO:0000256" key="17">
    <source>
        <dbReference type="ARBA" id="ARBA00072213"/>
    </source>
</evidence>
<evidence type="ECO:0000259" key="24">
    <source>
        <dbReference type="PROSITE" id="PS50262"/>
    </source>
</evidence>
<comment type="caution">
    <text evidence="25">The sequence shown here is derived from an EMBL/GenBank/DDBJ whole genome shotgun (WGS) entry which is preliminary data.</text>
</comment>
<keyword evidence="14" id="KW-0807">Transducer</keyword>
<dbReference type="GO" id="GO:0007604">
    <property type="term" value="P:phototransduction, UV"/>
    <property type="evidence" value="ECO:0007669"/>
    <property type="project" value="UniProtKB-ARBA"/>
</dbReference>
<feature type="transmembrane region" description="Helical" evidence="22">
    <location>
        <begin position="189"/>
        <end position="210"/>
    </location>
</feature>
<feature type="region of interest" description="Disordered" evidence="21">
    <location>
        <begin position="1197"/>
        <end position="1233"/>
    </location>
</feature>
<dbReference type="SUPFAM" id="SSF48350">
    <property type="entry name" value="GTPase activation domain, GAP"/>
    <property type="match status" value="1"/>
</dbReference>
<feature type="transmembrane region" description="Helical" evidence="22">
    <location>
        <begin position="62"/>
        <end position="86"/>
    </location>
</feature>
<dbReference type="PANTHER" id="PTHR23179:SF26">
    <property type="entry name" value="T-CELL ACTIVATION RHO GTPASE-ACTIVATING PROTEIN"/>
    <property type="match status" value="1"/>
</dbReference>
<feature type="domain" description="Rho-GAP" evidence="23">
    <location>
        <begin position="778"/>
        <end position="964"/>
    </location>
</feature>
<keyword evidence="10" id="KW-0564">Palmitate</keyword>
<evidence type="ECO:0000256" key="9">
    <source>
        <dbReference type="ARBA" id="ARBA00023136"/>
    </source>
</evidence>
<dbReference type="InterPro" id="IPR047887">
    <property type="entry name" value="ARHGAP20_PH"/>
</dbReference>
<dbReference type="Pfam" id="PF22286">
    <property type="entry name" value="RHG20_PH"/>
    <property type="match status" value="1"/>
</dbReference>
<proteinExistence type="predicted"/>
<keyword evidence="13" id="KW-0325">Glycoprotein</keyword>
<feature type="compositionally biased region" description="Polar residues" evidence="21">
    <location>
        <begin position="471"/>
        <end position="482"/>
    </location>
</feature>
<gene>
    <name evidence="25" type="ORF">FSCOSCO3_A027501</name>
</gene>
<keyword evidence="3" id="KW-1003">Cell membrane</keyword>
<evidence type="ECO:0000259" key="23">
    <source>
        <dbReference type="PROSITE" id="PS50238"/>
    </source>
</evidence>
<feature type="region of interest" description="Disordered" evidence="21">
    <location>
        <begin position="973"/>
        <end position="1027"/>
    </location>
</feature>
<feature type="region of interest" description="Disordered" evidence="21">
    <location>
        <begin position="471"/>
        <end position="494"/>
    </location>
</feature>
<dbReference type="PROSITE" id="PS50238">
    <property type="entry name" value="RHOGAP"/>
    <property type="match status" value="1"/>
</dbReference>
<dbReference type="FunFam" id="2.30.29.30:FF:000656">
    <property type="entry name" value="Uncharacterized protein"/>
    <property type="match status" value="1"/>
</dbReference>
<dbReference type="EMBL" id="CAWUFR010000060">
    <property type="protein sequence ID" value="CAK6962708.1"/>
    <property type="molecule type" value="Genomic_DNA"/>
</dbReference>
<evidence type="ECO:0000256" key="22">
    <source>
        <dbReference type="SAM" id="Phobius"/>
    </source>
</evidence>
<comment type="subcellular location">
    <subcellularLocation>
        <location evidence="1">Cell membrane</location>
        <topology evidence="1">Multi-pass membrane protein</topology>
    </subcellularLocation>
</comment>
<evidence type="ECO:0000256" key="14">
    <source>
        <dbReference type="ARBA" id="ARBA00023224"/>
    </source>
</evidence>
<feature type="transmembrane region" description="Helical" evidence="22">
    <location>
        <begin position="241"/>
        <end position="268"/>
    </location>
</feature>
<dbReference type="FunFam" id="1.20.1070.10:FF:000104">
    <property type="entry name" value="Opsin 5"/>
    <property type="match status" value="1"/>
</dbReference>
<evidence type="ECO:0000256" key="15">
    <source>
        <dbReference type="ARBA" id="ARBA00023288"/>
    </source>
</evidence>
<name>A0AAV1NTT1_SCOSC</name>
<keyword evidence="11" id="KW-1015">Disulfide bond</keyword>
<keyword evidence="12" id="KW-0675">Receptor</keyword>
<keyword evidence="4" id="KW-0597">Phosphoprotein</keyword>
<accession>A0AAV1NTT1</accession>
<feature type="region of interest" description="Disordered" evidence="21">
    <location>
        <begin position="1132"/>
        <end position="1185"/>
    </location>
</feature>
<dbReference type="InterPro" id="IPR000198">
    <property type="entry name" value="RhoGAP_dom"/>
</dbReference>
<feature type="domain" description="G-protein coupled receptors family 1 profile" evidence="24">
    <location>
        <begin position="41"/>
        <end position="298"/>
    </location>
</feature>
<evidence type="ECO:0000313" key="25">
    <source>
        <dbReference type="EMBL" id="CAK6962708.1"/>
    </source>
</evidence>
<feature type="compositionally biased region" description="Low complexity" evidence="21">
    <location>
        <begin position="1011"/>
        <end position="1026"/>
    </location>
</feature>
<dbReference type="Gene3D" id="1.20.1070.10">
    <property type="entry name" value="Rhodopsin 7-helix transmembrane proteins"/>
    <property type="match status" value="1"/>
</dbReference>
<dbReference type="GO" id="GO:0035023">
    <property type="term" value="P:regulation of Rho protein signal transduction"/>
    <property type="evidence" value="ECO:0007669"/>
    <property type="project" value="InterPro"/>
</dbReference>
<evidence type="ECO:0000256" key="5">
    <source>
        <dbReference type="ARBA" id="ARBA00022606"/>
    </source>
</evidence>
<feature type="compositionally biased region" description="Polar residues" evidence="21">
    <location>
        <begin position="1132"/>
        <end position="1144"/>
    </location>
</feature>
<evidence type="ECO:0000256" key="8">
    <source>
        <dbReference type="ARBA" id="ARBA00023040"/>
    </source>
</evidence>
<feature type="compositionally biased region" description="Polar residues" evidence="21">
    <location>
        <begin position="1000"/>
        <end position="1010"/>
    </location>
</feature>
<evidence type="ECO:0000256" key="18">
    <source>
        <dbReference type="ARBA" id="ARBA00076328"/>
    </source>
</evidence>
<dbReference type="PANTHER" id="PTHR23179">
    <property type="entry name" value="T-CELL ACTIVATION RHO GTPASE ACTIVATING PROTEIN-RELATED"/>
    <property type="match status" value="1"/>
</dbReference>
<keyword evidence="8" id="KW-0297">G-protein coupled receptor</keyword>
<evidence type="ECO:0000256" key="12">
    <source>
        <dbReference type="ARBA" id="ARBA00023170"/>
    </source>
</evidence>
<dbReference type="SUPFAM" id="SSF81321">
    <property type="entry name" value="Family A G protein-coupled receptor-like"/>
    <property type="match status" value="1"/>
</dbReference>
<dbReference type="GO" id="GO:0004930">
    <property type="term" value="F:G protein-coupled receptor activity"/>
    <property type="evidence" value="ECO:0007669"/>
    <property type="project" value="UniProtKB-KW"/>
</dbReference>
<keyword evidence="6 22" id="KW-0812">Transmembrane</keyword>
<evidence type="ECO:0000256" key="1">
    <source>
        <dbReference type="ARBA" id="ARBA00004651"/>
    </source>
</evidence>
<organism evidence="25 26">
    <name type="scientific">Scomber scombrus</name>
    <name type="common">Atlantic mackerel</name>
    <name type="synonym">Scomber vernalis</name>
    <dbReference type="NCBI Taxonomy" id="13677"/>
    <lineage>
        <taxon>Eukaryota</taxon>
        <taxon>Metazoa</taxon>
        <taxon>Chordata</taxon>
        <taxon>Craniata</taxon>
        <taxon>Vertebrata</taxon>
        <taxon>Euteleostomi</taxon>
        <taxon>Actinopterygii</taxon>
        <taxon>Neopterygii</taxon>
        <taxon>Teleostei</taxon>
        <taxon>Neoteleostei</taxon>
        <taxon>Acanthomorphata</taxon>
        <taxon>Pelagiaria</taxon>
        <taxon>Scombriformes</taxon>
        <taxon>Scombridae</taxon>
        <taxon>Scomber</taxon>
    </lineage>
</organism>
<keyword evidence="5" id="KW-0716">Sensory transduction</keyword>
<keyword evidence="15" id="KW-0449">Lipoprotein</keyword>
<evidence type="ECO:0000256" key="7">
    <source>
        <dbReference type="ARBA" id="ARBA00022989"/>
    </source>
</evidence>
<evidence type="ECO:0000256" key="16">
    <source>
        <dbReference type="ARBA" id="ARBA00023305"/>
    </source>
</evidence>
<evidence type="ECO:0000313" key="26">
    <source>
        <dbReference type="Proteomes" id="UP001314229"/>
    </source>
</evidence>
<dbReference type="SMART" id="SM00324">
    <property type="entry name" value="RhoGAP"/>
    <property type="match status" value="1"/>
</dbReference>
<keyword evidence="26" id="KW-1185">Reference proteome</keyword>
<dbReference type="GO" id="GO:0007601">
    <property type="term" value="P:visual perception"/>
    <property type="evidence" value="ECO:0007669"/>
    <property type="project" value="UniProtKB-KW"/>
</dbReference>
<evidence type="ECO:0000256" key="6">
    <source>
        <dbReference type="ARBA" id="ARBA00022692"/>
    </source>
</evidence>
<dbReference type="PRINTS" id="PR00237">
    <property type="entry name" value="GPCRRHODOPSN"/>
</dbReference>
<sequence length="1347" mass="150752">MHLNSSNDNRTGSVFTSKLTPAADICVGLAILSVVLLSILGNGLVLVICYRRRKKMVGSELLCVNLAVVDFLCCICFYPLSILSSFRHAWLGENITCVYYGLGCYIFGLCGMFTITAISIIRYLKTCYSLVYAVWLEGANLHLACCAIWLVAAVWSSFPLFGWGEYVPEPYGLSCTIAWRGYHTSAKDAFYVICSFACFTLVPVMFIVVSQCQILYKVSRFSYSLSARGIRNNLRNTEKRLSMMFFCISLGFVIAWAPYAVVSFLFIFHKENRYMAPEGFVFPALFAKSSHIYNPFIYFYFNKTFQRELGCLVLSFCPKLGGNRVGVTATGNQAPYPIHIQLQERSCVQKPFGMSQERIDKKSKSKGKGMHSSSNRFSKPVYTCWASSPKNSPIILDSKPTRESLPPENGDEVGRTAISLWDEAAPLERNRTGWDGEMKGGWDGWRDGWIERRGEGFGEVERHCRSRTKTALTKIQHSTAQESRGVEGSLGDTSMDTPEYGIAVMRRGSYDDAAAAPLRPHLRHLAQRRRSAPSLVFGKALGMPWSPIREETSCWVAVEQSPFVLGLTGENGELLLDECVQVTEGTKTRERHLFLFHDAIVFAKLKSTASYRLKHRVSLEDIWLYGFEDEVEDEEGITGDIDLRVTLILAWDFTFCFVCFRSPEVKERWLDTLHGKIKDVQARAGCATSPPDVLMKVLSGSVATKTLTGGGMEQFIELPLDGNAKISAQSRLSNLQDDKMQPSTETKWNLVRRLRKGSSFISKASRSDADTKPQLFGRPLCRICPDDCSLPKPVTEMLVWLRKKGPSTEGVFRKPCNNKTMRDIREQLNSGVEVEMESQPVVLLVGLLKSFLKELPGSLLVSELYDKWIKALDNEVTEQRVLEIIKVVDMLPGPNKLLLQHLVCVLHHILENADINKMDAYNLAVCIAPTLLQVDGTPLDEQKEKMKKATELTQFLIEHYDILGDNIPNLLDTDEDSLSSQHHDSAYDSTDPDGDGEAGESTSSTNRECGSSSSLSPSTTTSSWTSDAVFNPKPEYNRRCSEPIILLSPDIESLCCHARSHDDCSMERRDFEEQPLKKQISDDSFLLRRQGGVRPGLSFPKLSSSRNMDPQLYTAYQGKDCSCSSLESAASNQSEGSVYTSSPVGSPPCSRRADPPSVGAKAQQDFARPNSEEKKRSQSMRVASKVLMRTRSLGAFSRSSLKKDSQKENSFPCETLQEDSQSEAEPPVEPVEKPRPLSAIVVFRHMDSRLPSRPPSYNEAVQNACLPPQYRSMTVQDAIQLRSRPSSVNYDYPDCFAQATHNQVNASRPFRPRAMSESVSAGHHDMVSRRCSQPMFEELSYTKESYV</sequence>
<evidence type="ECO:0000256" key="10">
    <source>
        <dbReference type="ARBA" id="ARBA00023139"/>
    </source>
</evidence>
<dbReference type="InterPro" id="IPR000276">
    <property type="entry name" value="GPCR_Rhodpsn"/>
</dbReference>
<dbReference type="Gene3D" id="2.30.29.30">
    <property type="entry name" value="Pleckstrin-homology domain (PH domain)/Phosphotyrosine-binding domain (PTB)"/>
    <property type="match status" value="1"/>
</dbReference>
<evidence type="ECO:0000256" key="11">
    <source>
        <dbReference type="ARBA" id="ARBA00023157"/>
    </source>
</evidence>